<dbReference type="AlphaFoldDB" id="A0A9N8DNN3"/>
<keyword evidence="2" id="KW-0732">Signal</keyword>
<accession>A0A9N8DNN3</accession>
<organism evidence="3 4">
    <name type="scientific">Seminavis robusta</name>
    <dbReference type="NCBI Taxonomy" id="568900"/>
    <lineage>
        <taxon>Eukaryota</taxon>
        <taxon>Sar</taxon>
        <taxon>Stramenopiles</taxon>
        <taxon>Ochrophyta</taxon>
        <taxon>Bacillariophyta</taxon>
        <taxon>Bacillariophyceae</taxon>
        <taxon>Bacillariophycidae</taxon>
        <taxon>Naviculales</taxon>
        <taxon>Naviculaceae</taxon>
        <taxon>Seminavis</taxon>
    </lineage>
</organism>
<dbReference type="Proteomes" id="UP001153069">
    <property type="component" value="Unassembled WGS sequence"/>
</dbReference>
<dbReference type="EMBL" id="CAICTM010000182">
    <property type="protein sequence ID" value="CAB9504029.1"/>
    <property type="molecule type" value="Genomic_DNA"/>
</dbReference>
<name>A0A9N8DNN3_9STRA</name>
<feature type="chain" id="PRO_5040471909" evidence="2">
    <location>
        <begin position="24"/>
        <end position="384"/>
    </location>
</feature>
<gene>
    <name evidence="3" type="ORF">SEMRO_183_G079770.1</name>
</gene>
<feature type="region of interest" description="Disordered" evidence="1">
    <location>
        <begin position="344"/>
        <end position="366"/>
    </location>
</feature>
<keyword evidence="4" id="KW-1185">Reference proteome</keyword>
<evidence type="ECO:0000313" key="4">
    <source>
        <dbReference type="Proteomes" id="UP001153069"/>
    </source>
</evidence>
<dbReference type="Pfam" id="PF02466">
    <property type="entry name" value="Tim17"/>
    <property type="match status" value="1"/>
</dbReference>
<feature type="signal peptide" evidence="2">
    <location>
        <begin position="1"/>
        <end position="23"/>
    </location>
</feature>
<sequence length="384" mass="40983">MKSASSCLLVFVLLLCSFSKSRASTSSSLLKSLQQTSKVSTSASAASAASGGLRIPFLKRQLSVSLVSSVPVKVGTQLTQVTKHGQAALGWTVPRQSITATSTSTSSTGFTQFSQRATRLQTRLQRSFSLRAIFSDVITNHPGSASASTSASTSTSTYGTHLQRIATGTIQESWSGFVGGYTLATSSAIARRLLSYTRPTLASTMHSTTSTAAYLGTSPAASINQVLPYSSILSFSQQTLQMHSQSLQFGIEWAQMSAVFGASRLIVQTIRKKDDEWNTVVGSALAGSVFACLPKPTKPLHGLNPISRAIPFGAMTRGAMLYGCTMFLLHPTLWKDGMHKAMLLPPTTPPSTASTTTSQPEPPITLTANRFRNQPMQWWDGGIQ</sequence>
<evidence type="ECO:0000256" key="1">
    <source>
        <dbReference type="SAM" id="MobiDB-lite"/>
    </source>
</evidence>
<proteinExistence type="predicted"/>
<feature type="compositionally biased region" description="Low complexity" evidence="1">
    <location>
        <begin position="350"/>
        <end position="359"/>
    </location>
</feature>
<evidence type="ECO:0000313" key="3">
    <source>
        <dbReference type="EMBL" id="CAB9504029.1"/>
    </source>
</evidence>
<evidence type="ECO:0000256" key="2">
    <source>
        <dbReference type="SAM" id="SignalP"/>
    </source>
</evidence>
<protein>
    <submittedName>
        <fullName evidence="3">Uncharacterized protein</fullName>
    </submittedName>
</protein>
<reference evidence="3" key="1">
    <citation type="submission" date="2020-06" db="EMBL/GenBank/DDBJ databases">
        <authorList>
            <consortium name="Plant Systems Biology data submission"/>
        </authorList>
    </citation>
    <scope>NUCLEOTIDE SEQUENCE</scope>
    <source>
        <strain evidence="3">D6</strain>
    </source>
</reference>
<comment type="caution">
    <text evidence="3">The sequence shown here is derived from an EMBL/GenBank/DDBJ whole genome shotgun (WGS) entry which is preliminary data.</text>
</comment>